<proteinExistence type="predicted"/>
<dbReference type="PANTHER" id="PTHR36302:SF1">
    <property type="entry name" value="COPPER CHAPERONE PCU(A)C"/>
    <property type="match status" value="1"/>
</dbReference>
<keyword evidence="2" id="KW-0732">Signal</keyword>
<dbReference type="Pfam" id="PF04314">
    <property type="entry name" value="PCuAC"/>
    <property type="match status" value="1"/>
</dbReference>
<dbReference type="RefSeq" id="WP_189060042.1">
    <property type="nucleotide sequence ID" value="NZ_BMMK01000020.1"/>
</dbReference>
<accession>A0A8J3FVA7</accession>
<organism evidence="3 4">
    <name type="scientific">Longimycelium tulufanense</name>
    <dbReference type="NCBI Taxonomy" id="907463"/>
    <lineage>
        <taxon>Bacteria</taxon>
        <taxon>Bacillati</taxon>
        <taxon>Actinomycetota</taxon>
        <taxon>Actinomycetes</taxon>
        <taxon>Pseudonocardiales</taxon>
        <taxon>Pseudonocardiaceae</taxon>
        <taxon>Longimycelium</taxon>
    </lineage>
</organism>
<name>A0A8J3FVA7_9PSEU</name>
<evidence type="ECO:0000313" key="4">
    <source>
        <dbReference type="Proteomes" id="UP000637578"/>
    </source>
</evidence>
<dbReference type="Gene3D" id="2.60.40.1890">
    <property type="entry name" value="PCu(A)C copper chaperone"/>
    <property type="match status" value="1"/>
</dbReference>
<evidence type="ECO:0008006" key="5">
    <source>
        <dbReference type="Google" id="ProtNLM"/>
    </source>
</evidence>
<dbReference type="InterPro" id="IPR007410">
    <property type="entry name" value="LpqE-like"/>
</dbReference>
<dbReference type="AlphaFoldDB" id="A0A8J3FVA7"/>
<protein>
    <recommendedName>
        <fullName evidence="5">Copper chaperone PCu(A)C</fullName>
    </recommendedName>
</protein>
<comment type="caution">
    <text evidence="3">The sequence shown here is derived from an EMBL/GenBank/DDBJ whole genome shotgun (WGS) entry which is preliminary data.</text>
</comment>
<sequence>MAHARIRWAAAAALAATALLTACSNSEEASTVATTTTPKVLRSTTTADRTAELASATVDGIRLTDGWVKVPPKKDRTAGYFTLRNTGATEDRLTAVVTDVAGRPELHTTQTAGSGAEKMVKVNEIPLPPNQDVALRPGGEHLMLVDLKRELAAGQKVTVELRFASGKKLSAELPVLSPDQAPRSTPGGSAEASAGNGANGHGNGH</sequence>
<dbReference type="PROSITE" id="PS51257">
    <property type="entry name" value="PROKAR_LIPOPROTEIN"/>
    <property type="match status" value="1"/>
</dbReference>
<dbReference type="InterPro" id="IPR058248">
    <property type="entry name" value="Lxx211020-like"/>
</dbReference>
<reference evidence="3" key="1">
    <citation type="journal article" date="2014" name="Int. J. Syst. Evol. Microbiol.">
        <title>Complete genome sequence of Corynebacterium casei LMG S-19264T (=DSM 44701T), isolated from a smear-ripened cheese.</title>
        <authorList>
            <consortium name="US DOE Joint Genome Institute (JGI-PGF)"/>
            <person name="Walter F."/>
            <person name="Albersmeier A."/>
            <person name="Kalinowski J."/>
            <person name="Ruckert C."/>
        </authorList>
    </citation>
    <scope>NUCLEOTIDE SEQUENCE</scope>
    <source>
        <strain evidence="3">CGMCC 4.5737</strain>
    </source>
</reference>
<feature type="compositionally biased region" description="Low complexity" evidence="1">
    <location>
        <begin position="187"/>
        <end position="196"/>
    </location>
</feature>
<dbReference type="EMBL" id="BMMK01000020">
    <property type="protein sequence ID" value="GGM66601.1"/>
    <property type="molecule type" value="Genomic_DNA"/>
</dbReference>
<gene>
    <name evidence="3" type="ORF">GCM10012275_41390</name>
</gene>
<feature type="region of interest" description="Disordered" evidence="1">
    <location>
        <begin position="169"/>
        <end position="205"/>
    </location>
</feature>
<dbReference type="InterPro" id="IPR036182">
    <property type="entry name" value="PCuAC_sf"/>
</dbReference>
<evidence type="ECO:0000313" key="3">
    <source>
        <dbReference type="EMBL" id="GGM66601.1"/>
    </source>
</evidence>
<reference evidence="3" key="2">
    <citation type="submission" date="2020-09" db="EMBL/GenBank/DDBJ databases">
        <authorList>
            <person name="Sun Q."/>
            <person name="Zhou Y."/>
        </authorList>
    </citation>
    <scope>NUCLEOTIDE SEQUENCE</scope>
    <source>
        <strain evidence="3">CGMCC 4.5737</strain>
    </source>
</reference>
<keyword evidence="4" id="KW-1185">Reference proteome</keyword>
<feature type="chain" id="PRO_5035226013" description="Copper chaperone PCu(A)C" evidence="2">
    <location>
        <begin position="30"/>
        <end position="205"/>
    </location>
</feature>
<dbReference type="SUPFAM" id="SSF110087">
    <property type="entry name" value="DR1885-like metal-binding protein"/>
    <property type="match status" value="1"/>
</dbReference>
<evidence type="ECO:0000256" key="1">
    <source>
        <dbReference type="SAM" id="MobiDB-lite"/>
    </source>
</evidence>
<dbReference type="PANTHER" id="PTHR36302">
    <property type="entry name" value="BLR7088 PROTEIN"/>
    <property type="match status" value="1"/>
</dbReference>
<dbReference type="Proteomes" id="UP000637578">
    <property type="component" value="Unassembled WGS sequence"/>
</dbReference>
<evidence type="ECO:0000256" key="2">
    <source>
        <dbReference type="SAM" id="SignalP"/>
    </source>
</evidence>
<feature type="signal peptide" evidence="2">
    <location>
        <begin position="1"/>
        <end position="29"/>
    </location>
</feature>